<comment type="caution">
    <text evidence="2">The sequence shown here is derived from an EMBL/GenBank/DDBJ whole genome shotgun (WGS) entry which is preliminary data.</text>
</comment>
<organism evidence="2 3">
    <name type="scientific">Candida albicans P78048</name>
    <dbReference type="NCBI Taxonomy" id="1094989"/>
    <lineage>
        <taxon>Eukaryota</taxon>
        <taxon>Fungi</taxon>
        <taxon>Dikarya</taxon>
        <taxon>Ascomycota</taxon>
        <taxon>Saccharomycotina</taxon>
        <taxon>Pichiomycetes</taxon>
        <taxon>Debaryomycetaceae</taxon>
        <taxon>Candida/Lodderomyces clade</taxon>
        <taxon>Candida</taxon>
    </lineage>
</organism>
<dbReference type="SMR" id="A0AB34PUR3"/>
<feature type="region of interest" description="Disordered" evidence="1">
    <location>
        <begin position="91"/>
        <end position="132"/>
    </location>
</feature>
<name>A0AB34PUR3_CANAX</name>
<accession>A0AB34PUR3</accession>
<sequence>MARPTIFPLKKDNNGAQLISRLNQLISITESLTTLTSVQRQELVKLFRMTIDMIILRTNQLSTEFINKCTRLVNSYQNLIMAVTSNEQQSSQALHPFPFPRPSQPPQSHPQPSLSLPALSNLRTPGRSNISTPNLQIRKYGIFHDRVSNLSPSISTQSMFEVAPNRKSKDISRMLLPDQEQKSSDESEFEEDESQDLIYNSSSHSLSPGRPRLPSMFLSNRLSTPNLQVHLNLSQKNSRSHLRNNSFN</sequence>
<dbReference type="Proteomes" id="UP000030161">
    <property type="component" value="Unassembled WGS sequence"/>
</dbReference>
<protein>
    <recommendedName>
        <fullName evidence="4">Associated with spindles and kinetochores protein 1</fullName>
    </recommendedName>
</protein>
<dbReference type="AlphaFoldDB" id="A0AB34PUR3"/>
<evidence type="ECO:0000313" key="2">
    <source>
        <dbReference type="EMBL" id="KGR13698.1"/>
    </source>
</evidence>
<feature type="compositionally biased region" description="Polar residues" evidence="1">
    <location>
        <begin position="197"/>
        <end position="206"/>
    </location>
</feature>
<evidence type="ECO:0008006" key="4">
    <source>
        <dbReference type="Google" id="ProtNLM"/>
    </source>
</evidence>
<dbReference type="EMBL" id="AJIX01000013">
    <property type="protein sequence ID" value="KGR13698.1"/>
    <property type="molecule type" value="Genomic_DNA"/>
</dbReference>
<feature type="compositionally biased region" description="Low complexity" evidence="1">
    <location>
        <begin position="110"/>
        <end position="123"/>
    </location>
</feature>
<gene>
    <name evidence="2" type="ORF">MG3_02128</name>
</gene>
<reference evidence="2 3" key="1">
    <citation type="submission" date="2013-12" db="EMBL/GenBank/DDBJ databases">
        <title>The Genome Sequence of Candida albicans P78048.</title>
        <authorList>
            <consortium name="The Broad Institute Genome Sequencing Platform"/>
            <consortium name="The Broad Institute Genome Sequencing Center for Infectious Disease"/>
            <person name="Cuomo C."/>
            <person name="Bennett R."/>
            <person name="Hirakawa M."/>
            <person name="Noverr M."/>
            <person name="Mitchell A."/>
            <person name="Young S.K."/>
            <person name="Zeng Q."/>
            <person name="Gargeya S."/>
            <person name="Fitzgerald M."/>
            <person name="Abouelleil A."/>
            <person name="Alvarado L."/>
            <person name="Berlin A.M."/>
            <person name="Chapman S.B."/>
            <person name="Dewar J."/>
            <person name="Goldberg J."/>
            <person name="Griggs A."/>
            <person name="Gujja S."/>
            <person name="Hansen M."/>
            <person name="Howarth C."/>
            <person name="Imamovic A."/>
            <person name="Larimer J."/>
            <person name="McCowan C."/>
            <person name="Murphy C."/>
            <person name="Pearson M."/>
            <person name="Priest M."/>
            <person name="Roberts A."/>
            <person name="Saif S."/>
            <person name="Shea T."/>
            <person name="Sykes S."/>
            <person name="Wortman J."/>
            <person name="Nusbaum C."/>
            <person name="Birren B."/>
        </authorList>
    </citation>
    <scope>NUCLEOTIDE SEQUENCE [LARGE SCALE GENOMIC DNA]</scope>
    <source>
        <strain evidence="2 3">P78048</strain>
    </source>
</reference>
<evidence type="ECO:0000313" key="3">
    <source>
        <dbReference type="Proteomes" id="UP000030161"/>
    </source>
</evidence>
<feature type="region of interest" description="Disordered" evidence="1">
    <location>
        <begin position="170"/>
        <end position="218"/>
    </location>
</feature>
<proteinExistence type="predicted"/>
<feature type="compositionally biased region" description="Acidic residues" evidence="1">
    <location>
        <begin position="186"/>
        <end position="195"/>
    </location>
</feature>
<feature type="compositionally biased region" description="Pro residues" evidence="1">
    <location>
        <begin position="97"/>
        <end position="109"/>
    </location>
</feature>
<evidence type="ECO:0000256" key="1">
    <source>
        <dbReference type="SAM" id="MobiDB-lite"/>
    </source>
</evidence>